<comment type="caution">
    <text evidence="3">The sequence shown here is derived from an EMBL/GenBank/DDBJ whole genome shotgun (WGS) entry which is preliminary data.</text>
</comment>
<dbReference type="RefSeq" id="WP_164655454.1">
    <property type="nucleotide sequence ID" value="NZ_JAAIJR010000096.1"/>
</dbReference>
<sequence>MPTEPPTETGLPEPADDQASARRTWDRRALRLGLGVTLTFVIALAYDWTLAYLAPIFTAPLLQAPRAPTPRAAVGILLVTVLIMALCLVAGGVSQAYPALFLIALFPALFWTFRSGLHGGSSLVMILLLVGLMLVPMVANTTVEITRDVAGSFVGNIGISLAVTLLLFALIPPLPTEPAPAPKPVLPTAEVTRRAWILTTITGSYAVAYFSFGWTNVHTPIYIAIYAFSANLARGLTVTKGILAANVAAGLVTLVMYQLTVMAPHFPFIATMTLAVILVLARMITSDAPWAPLAGFALSVVMILYGESIIPFSDAGGANFADRLGELGMAAIYAVAALYVLDAYFPQKQAGVGRMPDPSG</sequence>
<protein>
    <submittedName>
        <fullName evidence="3">DUF2955 domain-containing protein</fullName>
    </submittedName>
</protein>
<keyword evidence="2" id="KW-0472">Membrane</keyword>
<accession>A0A6P1DW27</accession>
<feature type="transmembrane region" description="Helical" evidence="2">
    <location>
        <begin position="265"/>
        <end position="281"/>
    </location>
</feature>
<keyword evidence="4" id="KW-1185">Reference proteome</keyword>
<feature type="transmembrane region" description="Helical" evidence="2">
    <location>
        <begin position="151"/>
        <end position="171"/>
    </location>
</feature>
<feature type="compositionally biased region" description="Low complexity" evidence="1">
    <location>
        <begin position="1"/>
        <end position="13"/>
    </location>
</feature>
<feature type="transmembrane region" description="Helical" evidence="2">
    <location>
        <begin position="324"/>
        <end position="345"/>
    </location>
</feature>
<gene>
    <name evidence="3" type="ORF">G3480_18950</name>
</gene>
<reference evidence="4" key="1">
    <citation type="journal article" date="2020" name="Microbiol. Resour. Announc.">
        <title>Draft Genome Sequences of Thiorhodococcus mannitoliphagus and Thiorhodococcus minor, Purple Sulfur Photosynthetic Bacteria in the Gammaproteobacterial Family Chromatiaceae.</title>
        <authorList>
            <person name="Aviles F.A."/>
            <person name="Meyer T.E."/>
            <person name="Kyndt J.A."/>
        </authorList>
    </citation>
    <scope>NUCLEOTIDE SEQUENCE [LARGE SCALE GENOMIC DNA]</scope>
    <source>
        <strain evidence="4">DSM 18266</strain>
    </source>
</reference>
<feature type="transmembrane region" description="Helical" evidence="2">
    <location>
        <begin position="293"/>
        <end position="312"/>
    </location>
</feature>
<dbReference type="EMBL" id="JAAIJR010000096">
    <property type="protein sequence ID" value="NEX22358.1"/>
    <property type="molecule type" value="Genomic_DNA"/>
</dbReference>
<feature type="transmembrane region" description="Helical" evidence="2">
    <location>
        <begin position="119"/>
        <end position="139"/>
    </location>
</feature>
<keyword evidence="2" id="KW-0812">Transmembrane</keyword>
<proteinExistence type="predicted"/>
<feature type="region of interest" description="Disordered" evidence="1">
    <location>
        <begin position="1"/>
        <end position="22"/>
    </location>
</feature>
<name>A0A6P1DW27_9GAMM</name>
<feature type="transmembrane region" description="Helical" evidence="2">
    <location>
        <begin position="32"/>
        <end position="52"/>
    </location>
</feature>
<feature type="transmembrane region" description="Helical" evidence="2">
    <location>
        <begin position="96"/>
        <end position="113"/>
    </location>
</feature>
<evidence type="ECO:0000256" key="1">
    <source>
        <dbReference type="SAM" id="MobiDB-lite"/>
    </source>
</evidence>
<evidence type="ECO:0000313" key="4">
    <source>
        <dbReference type="Proteomes" id="UP000471640"/>
    </source>
</evidence>
<dbReference type="Pfam" id="PF11168">
    <property type="entry name" value="DUF2955"/>
    <property type="match status" value="1"/>
</dbReference>
<evidence type="ECO:0000256" key="2">
    <source>
        <dbReference type="SAM" id="Phobius"/>
    </source>
</evidence>
<organism evidence="3 4">
    <name type="scientific">Thiorhodococcus mannitoliphagus</name>
    <dbReference type="NCBI Taxonomy" id="329406"/>
    <lineage>
        <taxon>Bacteria</taxon>
        <taxon>Pseudomonadati</taxon>
        <taxon>Pseudomonadota</taxon>
        <taxon>Gammaproteobacteria</taxon>
        <taxon>Chromatiales</taxon>
        <taxon>Chromatiaceae</taxon>
        <taxon>Thiorhodococcus</taxon>
    </lineage>
</organism>
<reference evidence="3 4" key="2">
    <citation type="submission" date="2020-02" db="EMBL/GenBank/DDBJ databases">
        <title>Genome sequences of Thiorhodococcus mannitoliphagus and Thiorhodococcus minor, purple sulfur photosynthetic bacteria in the gammaproteobacterial family, Chromatiaceae.</title>
        <authorList>
            <person name="Aviles F.A."/>
            <person name="Meyer T.E."/>
            <person name="Kyndt J.A."/>
        </authorList>
    </citation>
    <scope>NUCLEOTIDE SEQUENCE [LARGE SCALE GENOMIC DNA]</scope>
    <source>
        <strain evidence="3 4">DSM 18266</strain>
    </source>
</reference>
<dbReference type="AlphaFoldDB" id="A0A6P1DW27"/>
<dbReference type="Proteomes" id="UP000471640">
    <property type="component" value="Unassembled WGS sequence"/>
</dbReference>
<keyword evidence="2" id="KW-1133">Transmembrane helix</keyword>
<dbReference type="InterPro" id="IPR022604">
    <property type="entry name" value="DUF2955"/>
</dbReference>
<evidence type="ECO:0000313" key="3">
    <source>
        <dbReference type="EMBL" id="NEX22358.1"/>
    </source>
</evidence>
<feature type="transmembrane region" description="Helical" evidence="2">
    <location>
        <begin position="72"/>
        <end position="89"/>
    </location>
</feature>
<feature type="transmembrane region" description="Helical" evidence="2">
    <location>
        <begin position="241"/>
        <end position="259"/>
    </location>
</feature>
<feature type="transmembrane region" description="Helical" evidence="2">
    <location>
        <begin position="206"/>
        <end position="229"/>
    </location>
</feature>